<comment type="similarity">
    <text evidence="1 5 6">Belongs to the universal ribosomal protein uS9 family.</text>
</comment>
<keyword evidence="2 5" id="KW-0689">Ribosomal protein</keyword>
<dbReference type="GO" id="GO:0006412">
    <property type="term" value="P:translation"/>
    <property type="evidence" value="ECO:0007669"/>
    <property type="project" value="UniProtKB-UniRule"/>
</dbReference>
<name>A0A0P9FNF2_9CHLR</name>
<dbReference type="FunFam" id="3.30.230.10:FF:000001">
    <property type="entry name" value="30S ribosomal protein S9"/>
    <property type="match status" value="1"/>
</dbReference>
<evidence type="ECO:0000256" key="7">
    <source>
        <dbReference type="SAM" id="MobiDB-lite"/>
    </source>
</evidence>
<dbReference type="Proteomes" id="UP000050509">
    <property type="component" value="Unassembled WGS sequence"/>
</dbReference>
<dbReference type="InterPro" id="IPR020568">
    <property type="entry name" value="Ribosomal_Su5_D2-typ_SF"/>
</dbReference>
<protein>
    <recommendedName>
        <fullName evidence="4 5">Small ribosomal subunit protein uS9</fullName>
    </recommendedName>
</protein>
<dbReference type="PROSITE" id="PS00360">
    <property type="entry name" value="RIBOSOMAL_S9"/>
    <property type="match status" value="1"/>
</dbReference>
<dbReference type="Pfam" id="PF00380">
    <property type="entry name" value="Ribosomal_S9"/>
    <property type="match status" value="1"/>
</dbReference>
<evidence type="ECO:0000256" key="3">
    <source>
        <dbReference type="ARBA" id="ARBA00023274"/>
    </source>
</evidence>
<evidence type="ECO:0000256" key="6">
    <source>
        <dbReference type="RuleBase" id="RU003815"/>
    </source>
</evidence>
<reference evidence="8 9" key="1">
    <citation type="submission" date="2015-09" db="EMBL/GenBank/DDBJ databases">
        <title>Draft genome sequence of Kouleothrix aurantiaca JCM 19913.</title>
        <authorList>
            <person name="Hemp J."/>
        </authorList>
    </citation>
    <scope>NUCLEOTIDE SEQUENCE [LARGE SCALE GENOMIC DNA]</scope>
    <source>
        <strain evidence="8 9">COM-B</strain>
    </source>
</reference>
<dbReference type="GO" id="GO:0003723">
    <property type="term" value="F:RNA binding"/>
    <property type="evidence" value="ECO:0007669"/>
    <property type="project" value="TreeGrafter"/>
</dbReference>
<evidence type="ECO:0000256" key="2">
    <source>
        <dbReference type="ARBA" id="ARBA00022980"/>
    </source>
</evidence>
<gene>
    <name evidence="5" type="primary">rpsI</name>
    <name evidence="8" type="ORF">SE17_01575</name>
</gene>
<evidence type="ECO:0000256" key="4">
    <source>
        <dbReference type="ARBA" id="ARBA00035259"/>
    </source>
</evidence>
<dbReference type="InterPro" id="IPR023035">
    <property type="entry name" value="Ribosomal_uS9_bac/plastid"/>
</dbReference>
<dbReference type="PATRIC" id="fig|186479.3.peg.2354"/>
<dbReference type="AlphaFoldDB" id="A0A0P9FNF2"/>
<feature type="compositionally biased region" description="Basic residues" evidence="7">
    <location>
        <begin position="113"/>
        <end position="132"/>
    </location>
</feature>
<organism evidence="8 9">
    <name type="scientific">Kouleothrix aurantiaca</name>
    <dbReference type="NCBI Taxonomy" id="186479"/>
    <lineage>
        <taxon>Bacteria</taxon>
        <taxon>Bacillati</taxon>
        <taxon>Chloroflexota</taxon>
        <taxon>Chloroflexia</taxon>
        <taxon>Chloroflexales</taxon>
        <taxon>Roseiflexineae</taxon>
        <taxon>Roseiflexaceae</taxon>
        <taxon>Kouleothrix</taxon>
    </lineage>
</organism>
<dbReference type="SUPFAM" id="SSF54211">
    <property type="entry name" value="Ribosomal protein S5 domain 2-like"/>
    <property type="match status" value="1"/>
</dbReference>
<dbReference type="HAMAP" id="MF_00532_B">
    <property type="entry name" value="Ribosomal_uS9_B"/>
    <property type="match status" value="1"/>
</dbReference>
<dbReference type="PANTHER" id="PTHR21569">
    <property type="entry name" value="RIBOSOMAL PROTEIN S9"/>
    <property type="match status" value="1"/>
</dbReference>
<evidence type="ECO:0000256" key="1">
    <source>
        <dbReference type="ARBA" id="ARBA00005251"/>
    </source>
</evidence>
<keyword evidence="3 5" id="KW-0687">Ribonucleoprotein</keyword>
<evidence type="ECO:0000256" key="5">
    <source>
        <dbReference type="HAMAP-Rule" id="MF_00532"/>
    </source>
</evidence>
<dbReference type="EMBL" id="LJCR01000016">
    <property type="protein sequence ID" value="KPV54774.1"/>
    <property type="molecule type" value="Genomic_DNA"/>
</dbReference>
<dbReference type="InterPro" id="IPR020574">
    <property type="entry name" value="Ribosomal_uS9_CS"/>
</dbReference>
<keyword evidence="9" id="KW-1185">Reference proteome</keyword>
<dbReference type="Gene3D" id="3.30.230.10">
    <property type="match status" value="1"/>
</dbReference>
<dbReference type="InterPro" id="IPR000754">
    <property type="entry name" value="Ribosomal_uS9"/>
</dbReference>
<comment type="caution">
    <text evidence="8">The sequence shown here is derived from an EMBL/GenBank/DDBJ whole genome shotgun (WGS) entry which is preliminary data.</text>
</comment>
<dbReference type="NCBIfam" id="NF001099">
    <property type="entry name" value="PRK00132.1"/>
    <property type="match status" value="1"/>
</dbReference>
<dbReference type="InterPro" id="IPR014721">
    <property type="entry name" value="Ribsml_uS5_D2-typ_fold_subgr"/>
</dbReference>
<dbReference type="PANTHER" id="PTHR21569:SF1">
    <property type="entry name" value="SMALL RIBOSOMAL SUBUNIT PROTEIN US9M"/>
    <property type="match status" value="1"/>
</dbReference>
<dbReference type="GO" id="GO:0022627">
    <property type="term" value="C:cytosolic small ribosomal subunit"/>
    <property type="evidence" value="ECO:0007669"/>
    <property type="project" value="TreeGrafter"/>
</dbReference>
<accession>A0A0P9FNF2</accession>
<dbReference type="GO" id="GO:0003735">
    <property type="term" value="F:structural constituent of ribosome"/>
    <property type="evidence" value="ECO:0007669"/>
    <property type="project" value="InterPro"/>
</dbReference>
<sequence>MTEKRYYQGTGRRKTAVARVRLFPGSGEFLVNGKSITDYFGHRELFAREVARPLELTGNASAFNVLAKVRGGGVAGQVTAVRHGIARALLDVNAELRPTLKKAGLLTRDPRMKERKKPGLKRARKRPQYTKR</sequence>
<evidence type="ECO:0000313" key="8">
    <source>
        <dbReference type="EMBL" id="KPV54774.1"/>
    </source>
</evidence>
<evidence type="ECO:0000313" key="9">
    <source>
        <dbReference type="Proteomes" id="UP000050509"/>
    </source>
</evidence>
<feature type="region of interest" description="Disordered" evidence="7">
    <location>
        <begin position="103"/>
        <end position="132"/>
    </location>
</feature>
<proteinExistence type="inferred from homology"/>